<keyword evidence="2" id="KW-1185">Reference proteome</keyword>
<feature type="non-terminal residue" evidence="1">
    <location>
        <position position="463"/>
    </location>
</feature>
<dbReference type="Proteomes" id="UP001145114">
    <property type="component" value="Unassembled WGS sequence"/>
</dbReference>
<gene>
    <name evidence="1" type="ORF">EV182_005251</name>
</gene>
<sequence length="463" mass="52053">MTAGSFNISPSPKPGSKKTHHDALLDKLSWRQDPQHRNRSQGKHGRFDGAGTSRAHAHEERGRNHYRRGSQPFHLCIDINAATEWRGKTHYGGIPGALSPKHHHHPPPLFMSSTYEENQIALLQSGLSCLFKKSEASGGCVGRKPQRAAGNSLAANNNVDLVSLYRNPQPRTPLTFTPGPSVTTPGHVKLDELPYPLGSTVVDPATGNTYSLVGILGQGTYAFVYQARCEDDGSIYALKCLSKANLTQRQNSLLRAEVELHQKVSPHPNIVRLFSSFENRDYMFLVMERIAGHDLYEYLTNHPRYKNADYEKHRFEKGIRFFEQMLEAVSHIHALKVYHRDLKPENFIVTPSGALKLTDFGLSTKSSMSSDFECGSRPYMSFENRNGGLPDIPSSIYGHPEAYSSRLSDVWALGILFINLMFVESPWRDPSVETSFQFETFLREGPSYLCSRFPKLPKEISDF</sequence>
<name>A0ACC1HGG8_9FUNG</name>
<proteinExistence type="predicted"/>
<dbReference type="EMBL" id="JAMZIH010006959">
    <property type="protein sequence ID" value="KAJ1673429.1"/>
    <property type="molecule type" value="Genomic_DNA"/>
</dbReference>
<comment type="caution">
    <text evidence="1">The sequence shown here is derived from an EMBL/GenBank/DDBJ whole genome shotgun (WGS) entry which is preliminary data.</text>
</comment>
<organism evidence="1 2">
    <name type="scientific">Spiromyces aspiralis</name>
    <dbReference type="NCBI Taxonomy" id="68401"/>
    <lineage>
        <taxon>Eukaryota</taxon>
        <taxon>Fungi</taxon>
        <taxon>Fungi incertae sedis</taxon>
        <taxon>Zoopagomycota</taxon>
        <taxon>Kickxellomycotina</taxon>
        <taxon>Kickxellomycetes</taxon>
        <taxon>Kickxellales</taxon>
        <taxon>Kickxellaceae</taxon>
        <taxon>Spiromyces</taxon>
    </lineage>
</organism>
<protein>
    <submittedName>
        <fullName evidence="1">Uncharacterized protein</fullName>
    </submittedName>
</protein>
<reference evidence="1" key="1">
    <citation type="submission" date="2022-06" db="EMBL/GenBank/DDBJ databases">
        <title>Phylogenomic reconstructions and comparative analyses of Kickxellomycotina fungi.</title>
        <authorList>
            <person name="Reynolds N.K."/>
            <person name="Stajich J.E."/>
            <person name="Barry K."/>
            <person name="Grigoriev I.V."/>
            <person name="Crous P."/>
            <person name="Smith M.E."/>
        </authorList>
    </citation>
    <scope>NUCLEOTIDE SEQUENCE</scope>
    <source>
        <strain evidence="1">RSA 2271</strain>
    </source>
</reference>
<evidence type="ECO:0000313" key="1">
    <source>
        <dbReference type="EMBL" id="KAJ1673429.1"/>
    </source>
</evidence>
<evidence type="ECO:0000313" key="2">
    <source>
        <dbReference type="Proteomes" id="UP001145114"/>
    </source>
</evidence>
<accession>A0ACC1HGG8</accession>